<evidence type="ECO:0000259" key="14">
    <source>
        <dbReference type="PROSITE" id="PS50880"/>
    </source>
</evidence>
<dbReference type="Proteomes" id="UP000885672">
    <property type="component" value="Unassembled WGS sequence"/>
</dbReference>
<keyword evidence="2 12" id="KW-0639">Primosome</keyword>
<dbReference type="GO" id="GO:0003899">
    <property type="term" value="F:DNA-directed RNA polymerase activity"/>
    <property type="evidence" value="ECO:0007669"/>
    <property type="project" value="UniProtKB-UniRule"/>
</dbReference>
<dbReference type="Gene3D" id="3.40.1360.10">
    <property type="match status" value="1"/>
</dbReference>
<dbReference type="SMART" id="SM00400">
    <property type="entry name" value="ZnF_CHCC"/>
    <property type="match status" value="1"/>
</dbReference>
<dbReference type="AlphaFoldDB" id="A0A7V0T5B7"/>
<evidence type="ECO:0000313" key="15">
    <source>
        <dbReference type="EMBL" id="HDQ99450.1"/>
    </source>
</evidence>
<keyword evidence="6 12" id="KW-0479">Metal-binding</keyword>
<evidence type="ECO:0000256" key="6">
    <source>
        <dbReference type="ARBA" id="ARBA00022723"/>
    </source>
</evidence>
<keyword evidence="7 12" id="KW-0863">Zinc-finger</keyword>
<gene>
    <name evidence="12" type="primary">dnaG</name>
    <name evidence="15" type="ORF">ENN51_04095</name>
</gene>
<keyword evidence="10 12" id="KW-0238">DNA-binding</keyword>
<dbReference type="GO" id="GO:0005737">
    <property type="term" value="C:cytoplasm"/>
    <property type="evidence" value="ECO:0007669"/>
    <property type="project" value="TreeGrafter"/>
</dbReference>
<dbReference type="Pfam" id="PF08275">
    <property type="entry name" value="DNAG_N"/>
    <property type="match status" value="1"/>
</dbReference>
<evidence type="ECO:0000256" key="10">
    <source>
        <dbReference type="ARBA" id="ARBA00023125"/>
    </source>
</evidence>
<dbReference type="Pfam" id="PF01807">
    <property type="entry name" value="Zn_ribbon_DnaG"/>
    <property type="match status" value="1"/>
</dbReference>
<keyword evidence="3 12" id="KW-0808">Transferase</keyword>
<dbReference type="InterPro" id="IPR034151">
    <property type="entry name" value="TOPRIM_DnaG_bac"/>
</dbReference>
<feature type="region of interest" description="Disordered" evidence="13">
    <location>
        <begin position="538"/>
        <end position="558"/>
    </location>
</feature>
<dbReference type="GO" id="GO:0008270">
    <property type="term" value="F:zinc ion binding"/>
    <property type="evidence" value="ECO:0007669"/>
    <property type="project" value="UniProtKB-UniRule"/>
</dbReference>
<evidence type="ECO:0000256" key="11">
    <source>
        <dbReference type="ARBA" id="ARBA00023163"/>
    </source>
</evidence>
<dbReference type="PANTHER" id="PTHR30313:SF2">
    <property type="entry name" value="DNA PRIMASE"/>
    <property type="match status" value="1"/>
</dbReference>
<evidence type="ECO:0000256" key="5">
    <source>
        <dbReference type="ARBA" id="ARBA00022705"/>
    </source>
</evidence>
<evidence type="ECO:0000256" key="3">
    <source>
        <dbReference type="ARBA" id="ARBA00022679"/>
    </source>
</evidence>
<evidence type="ECO:0000256" key="2">
    <source>
        <dbReference type="ARBA" id="ARBA00022515"/>
    </source>
</evidence>
<evidence type="ECO:0000256" key="8">
    <source>
        <dbReference type="ARBA" id="ARBA00022833"/>
    </source>
</evidence>
<dbReference type="Gene3D" id="3.90.580.10">
    <property type="entry name" value="Zinc finger, CHC2-type domain"/>
    <property type="match status" value="1"/>
</dbReference>
<dbReference type="EC" id="2.7.7.101" evidence="12"/>
<protein>
    <recommendedName>
        <fullName evidence="12">DNA primase</fullName>
        <ecNumber evidence="12">2.7.7.101</ecNumber>
    </recommendedName>
</protein>
<dbReference type="InterPro" id="IPR037068">
    <property type="entry name" value="DNA_primase_core_N_sf"/>
</dbReference>
<keyword evidence="5 12" id="KW-0235">DNA replication</keyword>
<dbReference type="CDD" id="cd03364">
    <property type="entry name" value="TOPRIM_DnaG_primases"/>
    <property type="match status" value="1"/>
</dbReference>
<comment type="function">
    <text evidence="12">RNA polymerase that catalyzes the synthesis of short RNA molecules used as primers for DNA polymerase during DNA replication.</text>
</comment>
<keyword evidence="4 12" id="KW-0548">Nucleotidyltransferase</keyword>
<keyword evidence="9" id="KW-0460">Magnesium</keyword>
<dbReference type="PANTHER" id="PTHR30313">
    <property type="entry name" value="DNA PRIMASE"/>
    <property type="match status" value="1"/>
</dbReference>
<feature type="domain" description="Toprim" evidence="14">
    <location>
        <begin position="243"/>
        <end position="324"/>
    </location>
</feature>
<keyword evidence="8 12" id="KW-0862">Zinc</keyword>
<dbReference type="PROSITE" id="PS50880">
    <property type="entry name" value="TOPRIM"/>
    <property type="match status" value="1"/>
</dbReference>
<dbReference type="SUPFAM" id="SSF56731">
    <property type="entry name" value="DNA primase core"/>
    <property type="match status" value="1"/>
</dbReference>
<dbReference type="GO" id="GO:1990077">
    <property type="term" value="C:primosome complex"/>
    <property type="evidence" value="ECO:0007669"/>
    <property type="project" value="UniProtKB-KW"/>
</dbReference>
<dbReference type="EMBL" id="DSBX01000155">
    <property type="protein sequence ID" value="HDQ99450.1"/>
    <property type="molecule type" value="Genomic_DNA"/>
</dbReference>
<dbReference type="NCBIfam" id="TIGR01391">
    <property type="entry name" value="dnaG"/>
    <property type="match status" value="1"/>
</dbReference>
<dbReference type="SUPFAM" id="SSF57783">
    <property type="entry name" value="Zinc beta-ribbon"/>
    <property type="match status" value="1"/>
</dbReference>
<dbReference type="InterPro" id="IPR002694">
    <property type="entry name" value="Znf_CHC2"/>
</dbReference>
<keyword evidence="11 12" id="KW-0804">Transcription</keyword>
<accession>A0A7V0T5B7</accession>
<dbReference type="InterPro" id="IPR013264">
    <property type="entry name" value="DNAG_N"/>
</dbReference>
<dbReference type="HAMAP" id="MF_00974">
    <property type="entry name" value="DNA_primase_DnaG"/>
    <property type="match status" value="1"/>
</dbReference>
<evidence type="ECO:0000256" key="13">
    <source>
        <dbReference type="SAM" id="MobiDB-lite"/>
    </source>
</evidence>
<comment type="caution">
    <text evidence="15">The sequence shown here is derived from an EMBL/GenBank/DDBJ whole genome shotgun (WGS) entry which is preliminary data.</text>
</comment>
<comment type="catalytic activity">
    <reaction evidence="12">
        <text>ssDNA + n NTP = ssDNA/pppN(pN)n-1 hybrid + (n-1) diphosphate.</text>
        <dbReference type="EC" id="2.7.7.101"/>
    </reaction>
</comment>
<evidence type="ECO:0000256" key="9">
    <source>
        <dbReference type="ARBA" id="ARBA00022842"/>
    </source>
</evidence>
<comment type="cofactor">
    <cofactor evidence="12">
        <name>Zn(2+)</name>
        <dbReference type="ChEBI" id="CHEBI:29105"/>
    </cofactor>
    <text evidence="12">Binds 1 zinc ion per monomer.</text>
</comment>
<dbReference type="SMART" id="SM00493">
    <property type="entry name" value="TOPRIM"/>
    <property type="match status" value="1"/>
</dbReference>
<sequence>MISPETIERIRTETDIVEFIGGYLPLKKVGRNFRGLCPFHPDRSPSFYVSPERQTFHCFGCGAGGNAIGFVMEREKLAFPEAVQFLGRRLGIEVTADRSGPHQPVYDACEQASRFYEAQLRRSDTALGYLVRRSIAPDVVKRFRLGYAPPGNRLRGEVKRQGWSLEGFRRAGLLVDRGSGPVDYFTNRLMCPIFTPGGRVIGFGGRVLDEREPKYLNSPETEVYRKGDGLFGLFQAKAHLRESPALLVEGNFDLLALAGQGFPNTVAPLGTAFTLGQAQLIRRYAGDVIVLFDGDEAGLRATRRVLDPLLRAGLDVKVVRLPEGLDPDDFIRRSGRDALAGLIAGAVDFVGFLVGERLPDGVADQRQVLGELVALLRVIPDPATSELYANRVAGLFRVDKRVLVRDALPAPQPRRKAAMRPDFEEMVAAAIVQDAALAEIASELELPALLSDVGIREIVEQAIACRQEPGYGPALLLDKFEDEATRRRIAGWTLRDGGGHAPAEFRERIRQKLNARLHLQDGMLERVEQLARELEKLDDSAKVLTGDTNEQERDEEGQ</sequence>
<evidence type="ECO:0000256" key="1">
    <source>
        <dbReference type="ARBA" id="ARBA00022478"/>
    </source>
</evidence>
<keyword evidence="1 12" id="KW-0240">DNA-directed RNA polymerase</keyword>
<dbReference type="InterPro" id="IPR030846">
    <property type="entry name" value="DnaG_bac"/>
</dbReference>
<proteinExistence type="inferred from homology"/>
<evidence type="ECO:0000256" key="4">
    <source>
        <dbReference type="ARBA" id="ARBA00022695"/>
    </source>
</evidence>
<reference evidence="15" key="1">
    <citation type="journal article" date="2020" name="mSystems">
        <title>Genome- and Community-Level Interaction Insights into Carbon Utilization and Element Cycling Functions of Hydrothermarchaeota in Hydrothermal Sediment.</title>
        <authorList>
            <person name="Zhou Z."/>
            <person name="Liu Y."/>
            <person name="Xu W."/>
            <person name="Pan J."/>
            <person name="Luo Z.H."/>
            <person name="Li M."/>
        </authorList>
    </citation>
    <scope>NUCLEOTIDE SEQUENCE [LARGE SCALE GENOMIC DNA]</scope>
    <source>
        <strain evidence="15">SpSt-1182</strain>
    </source>
</reference>
<dbReference type="Pfam" id="PF13155">
    <property type="entry name" value="Toprim_2"/>
    <property type="match status" value="1"/>
</dbReference>
<dbReference type="FunFam" id="3.90.580.10:FF:000001">
    <property type="entry name" value="DNA primase"/>
    <property type="match status" value="1"/>
</dbReference>
<dbReference type="GO" id="GO:0006269">
    <property type="term" value="P:DNA replication, synthesis of primer"/>
    <property type="evidence" value="ECO:0007669"/>
    <property type="project" value="UniProtKB-UniRule"/>
</dbReference>
<feature type="zinc finger region" description="CHC2-type" evidence="12">
    <location>
        <begin position="37"/>
        <end position="61"/>
    </location>
</feature>
<dbReference type="GO" id="GO:0000428">
    <property type="term" value="C:DNA-directed RNA polymerase complex"/>
    <property type="evidence" value="ECO:0007669"/>
    <property type="project" value="UniProtKB-KW"/>
</dbReference>
<dbReference type="Gene3D" id="3.90.980.10">
    <property type="entry name" value="DNA primase, catalytic core, N-terminal domain"/>
    <property type="match status" value="1"/>
</dbReference>
<comment type="domain">
    <text evidence="12">Contains an N-terminal zinc-binding domain, a central core domain that contains the primase activity, and a C-terminal DnaB-binding domain.</text>
</comment>
<dbReference type="InterPro" id="IPR006295">
    <property type="entry name" value="DNA_primase_DnaG"/>
</dbReference>
<evidence type="ECO:0000256" key="12">
    <source>
        <dbReference type="HAMAP-Rule" id="MF_00974"/>
    </source>
</evidence>
<dbReference type="InterPro" id="IPR036977">
    <property type="entry name" value="DNA_primase_Znf_CHC2"/>
</dbReference>
<dbReference type="GO" id="GO:0003677">
    <property type="term" value="F:DNA binding"/>
    <property type="evidence" value="ECO:0007669"/>
    <property type="project" value="UniProtKB-KW"/>
</dbReference>
<comment type="subunit">
    <text evidence="12">Monomer. Interacts with DnaB.</text>
</comment>
<organism evidence="15">
    <name type="scientific">candidate division WOR-3 bacterium</name>
    <dbReference type="NCBI Taxonomy" id="2052148"/>
    <lineage>
        <taxon>Bacteria</taxon>
        <taxon>Bacteria division WOR-3</taxon>
    </lineage>
</organism>
<name>A0A7V0T5B7_UNCW3</name>
<evidence type="ECO:0000256" key="7">
    <source>
        <dbReference type="ARBA" id="ARBA00022771"/>
    </source>
</evidence>
<dbReference type="InterPro" id="IPR050219">
    <property type="entry name" value="DnaG_primase"/>
</dbReference>
<comment type="similarity">
    <text evidence="12">Belongs to the DnaG primase family.</text>
</comment>
<dbReference type="InterPro" id="IPR006171">
    <property type="entry name" value="TOPRIM_dom"/>
</dbReference>